<protein>
    <submittedName>
        <fullName evidence="2">Uncharacterized protein</fullName>
    </submittedName>
</protein>
<dbReference type="EMBL" id="VVZV01000008">
    <property type="protein sequence ID" value="KAA5320782.1"/>
    <property type="molecule type" value="Genomic_DNA"/>
</dbReference>
<dbReference type="AlphaFoldDB" id="A0A4R4H2Q2"/>
<dbReference type="Proteomes" id="UP000347681">
    <property type="component" value="Unassembled WGS sequence"/>
</dbReference>
<dbReference type="KEGG" id="bdo:EL88_02070"/>
<reference evidence="4" key="2">
    <citation type="submission" date="2021-06" db="EMBL/GenBank/DDBJ databases">
        <title>Collection of gut derived symbiotic bacterial strains cultured from healthy donors.</title>
        <authorList>
            <person name="Lin H."/>
            <person name="Littmann E."/>
            <person name="Pamer E.G."/>
        </authorList>
    </citation>
    <scope>NUCLEOTIDE SEQUENCE</scope>
    <source>
        <strain evidence="4">MSK.5.10</strain>
    </source>
</reference>
<comment type="caution">
    <text evidence="2">The sequence shown here is derived from an EMBL/GenBank/DDBJ whole genome shotgun (WGS) entry which is preliminary data.</text>
</comment>
<dbReference type="EMBL" id="VVZB01000003">
    <property type="protein sequence ID" value="KAA5384561.1"/>
    <property type="molecule type" value="Genomic_DNA"/>
</dbReference>
<organism evidence="2 6">
    <name type="scientific">Phocaeicola dorei</name>
    <dbReference type="NCBI Taxonomy" id="357276"/>
    <lineage>
        <taxon>Bacteria</taxon>
        <taxon>Pseudomonadati</taxon>
        <taxon>Bacteroidota</taxon>
        <taxon>Bacteroidia</taxon>
        <taxon>Bacteroidales</taxon>
        <taxon>Bacteroidaceae</taxon>
        <taxon>Phocaeicola</taxon>
    </lineage>
</organism>
<reference evidence="5 6" key="1">
    <citation type="journal article" date="2019" name="Nat. Med.">
        <title>A library of human gut bacterial isolates paired with longitudinal multiomics data enables mechanistic microbiome research.</title>
        <authorList>
            <person name="Poyet M."/>
            <person name="Groussin M."/>
            <person name="Gibbons S.M."/>
            <person name="Avila-Pacheco J."/>
            <person name="Jiang X."/>
            <person name="Kearney S.M."/>
            <person name="Perrotta A.R."/>
            <person name="Berdy B."/>
            <person name="Zhao S."/>
            <person name="Lieberman T.D."/>
            <person name="Swanson P.K."/>
            <person name="Smith M."/>
            <person name="Roesemann S."/>
            <person name="Alexander J.E."/>
            <person name="Rich S.A."/>
            <person name="Livny J."/>
            <person name="Vlamakis H."/>
            <person name="Clish C."/>
            <person name="Bullock K."/>
            <person name="Deik A."/>
            <person name="Scott J."/>
            <person name="Pierce K.A."/>
            <person name="Xavier R.J."/>
            <person name="Alm E.J."/>
        </authorList>
    </citation>
    <scope>NUCLEOTIDE SEQUENCE [LARGE SCALE GENOMIC DNA]</scope>
    <source>
        <strain evidence="2 6">BIOML-A25</strain>
        <strain evidence="3 5">BIOML-A5</strain>
    </source>
</reference>
<proteinExistence type="predicted"/>
<sequence>MGSVFAQRVVRYGILSHQRSFLFRHIDSDVGNDCCRLSAARPFAIATALPVLIVAWILAFSVQHIGSFYGKMQTVQKWLNRIVGSIFAIIGLYYCVIMYL</sequence>
<keyword evidence="1" id="KW-0812">Transmembrane</keyword>
<accession>A0A4R4H2Q2</accession>
<evidence type="ECO:0000256" key="1">
    <source>
        <dbReference type="SAM" id="Phobius"/>
    </source>
</evidence>
<keyword evidence="1" id="KW-0472">Membrane</keyword>
<name>A0A4R4H2Q2_9BACT</name>
<feature type="transmembrane region" description="Helical" evidence="1">
    <location>
        <begin position="78"/>
        <end position="99"/>
    </location>
</feature>
<evidence type="ECO:0000313" key="4">
    <source>
        <dbReference type="EMBL" id="MBV3123815.1"/>
    </source>
</evidence>
<evidence type="ECO:0000313" key="3">
    <source>
        <dbReference type="EMBL" id="KAA5384561.1"/>
    </source>
</evidence>
<gene>
    <name evidence="3" type="ORF">F2Y61_09900</name>
    <name evidence="2" type="ORF">F2Z07_08780</name>
    <name evidence="4" type="ORF">KSU80_11575</name>
</gene>
<evidence type="ECO:0000313" key="6">
    <source>
        <dbReference type="Proteomes" id="UP000481700"/>
    </source>
</evidence>
<dbReference type="Proteomes" id="UP000777173">
    <property type="component" value="Unassembled WGS sequence"/>
</dbReference>
<dbReference type="EMBL" id="JAHOAX010000009">
    <property type="protein sequence ID" value="MBV3123815.1"/>
    <property type="molecule type" value="Genomic_DNA"/>
</dbReference>
<feature type="transmembrane region" description="Helical" evidence="1">
    <location>
        <begin position="43"/>
        <end position="66"/>
    </location>
</feature>
<dbReference type="Proteomes" id="UP000481700">
    <property type="component" value="Unassembled WGS sequence"/>
</dbReference>
<evidence type="ECO:0000313" key="2">
    <source>
        <dbReference type="EMBL" id="KAA5320782.1"/>
    </source>
</evidence>
<evidence type="ECO:0000313" key="5">
    <source>
        <dbReference type="Proteomes" id="UP000347681"/>
    </source>
</evidence>
<keyword evidence="1" id="KW-1133">Transmembrane helix</keyword>